<evidence type="ECO:0000313" key="3">
    <source>
        <dbReference type="Proteomes" id="UP000053750"/>
    </source>
</evidence>
<organism evidence="2 3">
    <name type="scientific">Paenibacillus darwinianus</name>
    <dbReference type="NCBI Taxonomy" id="1380763"/>
    <lineage>
        <taxon>Bacteria</taxon>
        <taxon>Bacillati</taxon>
        <taxon>Bacillota</taxon>
        <taxon>Bacilli</taxon>
        <taxon>Bacillales</taxon>
        <taxon>Paenibacillaceae</taxon>
        <taxon>Paenibacillus</taxon>
    </lineage>
</organism>
<protein>
    <recommendedName>
        <fullName evidence="4">Multi antimicrobial extrusion protein MatE</fullName>
    </recommendedName>
</protein>
<comment type="caution">
    <text evidence="2">The sequence shown here is derived from an EMBL/GenBank/DDBJ whole genome shotgun (WGS) entry which is preliminary data.</text>
</comment>
<feature type="transmembrane region" description="Helical" evidence="1">
    <location>
        <begin position="318"/>
        <end position="341"/>
    </location>
</feature>
<keyword evidence="1" id="KW-0812">Transmembrane</keyword>
<feature type="transmembrane region" description="Helical" evidence="1">
    <location>
        <begin position="58"/>
        <end position="80"/>
    </location>
</feature>
<feature type="transmembrane region" description="Helical" evidence="1">
    <location>
        <begin position="246"/>
        <end position="264"/>
    </location>
</feature>
<evidence type="ECO:0008006" key="4">
    <source>
        <dbReference type="Google" id="ProtNLM"/>
    </source>
</evidence>
<evidence type="ECO:0000313" key="2">
    <source>
        <dbReference type="EMBL" id="EXX90959.1"/>
    </source>
</evidence>
<feature type="transmembrane region" description="Helical" evidence="1">
    <location>
        <begin position="361"/>
        <end position="381"/>
    </location>
</feature>
<feature type="transmembrane region" description="Helical" evidence="1">
    <location>
        <begin position="100"/>
        <end position="120"/>
    </location>
</feature>
<keyword evidence="3" id="KW-1185">Reference proteome</keyword>
<dbReference type="Proteomes" id="UP000053750">
    <property type="component" value="Unassembled WGS sequence"/>
</dbReference>
<accession>A0A9W5W8G6</accession>
<dbReference type="EMBL" id="JFHU01000046">
    <property type="protein sequence ID" value="EXX90959.1"/>
    <property type="molecule type" value="Genomic_DNA"/>
</dbReference>
<keyword evidence="1" id="KW-1133">Transmembrane helix</keyword>
<gene>
    <name evidence="2" type="ORF">BG53_12520</name>
</gene>
<feature type="transmembrane region" description="Helical" evidence="1">
    <location>
        <begin position="276"/>
        <end position="298"/>
    </location>
</feature>
<proteinExistence type="predicted"/>
<feature type="transmembrane region" description="Helical" evidence="1">
    <location>
        <begin position="25"/>
        <end position="46"/>
    </location>
</feature>
<keyword evidence="1" id="KW-0472">Membrane</keyword>
<feature type="transmembrane region" description="Helical" evidence="1">
    <location>
        <begin position="419"/>
        <end position="437"/>
    </location>
</feature>
<name>A0A9W5W8G6_9BACL</name>
<reference evidence="2 3" key="1">
    <citation type="submission" date="2014-02" db="EMBL/GenBank/DDBJ databases">
        <title>Genome sequence of Paenibacillus darwinianus reveals adaptive mechanisms for survival in Antarctic soils.</title>
        <authorList>
            <person name="Dsouza M."/>
            <person name="Taylor M.W."/>
            <person name="Turner S.J."/>
            <person name="Aislabie J."/>
        </authorList>
    </citation>
    <scope>NUCLEOTIDE SEQUENCE [LARGE SCALE GENOMIC DNA]</scope>
    <source>
        <strain evidence="2 3">CE1</strain>
    </source>
</reference>
<feature type="transmembrane region" description="Helical" evidence="1">
    <location>
        <begin position="171"/>
        <end position="191"/>
    </location>
</feature>
<evidence type="ECO:0000256" key="1">
    <source>
        <dbReference type="SAM" id="Phobius"/>
    </source>
</evidence>
<sequence>MGMPSEQDERTADARQRERVPLKRILAFFVPLGLSASLVSLSHVIINGTLARTGEPEAVIAAYAIAMSIFTITERPAVFLRQTCSALAADRTAFRAVGKVTAVILFFTMTLGLVISYTPAGRLLFTTVFNADETMLGRVLDSYRILIFVTIFSAVRCLYHGIIIRNMHTKWLTIGMLVRLCVMYFISLWFVHGPYGIDGRSGAIIFLAGMLVEAVVSFLEGRRILRGMPEKQPQSNIRKAADVLPFYRPLVVTSFISVIIGPAINAMLGKTTEIELAIASYAVALSITNIVVSFYTYVHQIVLNFYREDSRAVRKFALMFNLLPAAAIAGIAYSPIGPALVGGITGGEGPLLNESLRVLRVFVLFALLFPWVDYGNGLVMLHKRTRYMAFSQLGNVGMTVLALVVAVTMAPSWNGHIGALAQSFGLIGELLVLVLLLRRFEKGSPPIATGINL</sequence>
<feature type="transmembrane region" description="Helical" evidence="1">
    <location>
        <begin position="393"/>
        <end position="413"/>
    </location>
</feature>
<feature type="transmembrane region" description="Helical" evidence="1">
    <location>
        <begin position="203"/>
        <end position="225"/>
    </location>
</feature>
<feature type="transmembrane region" description="Helical" evidence="1">
    <location>
        <begin position="140"/>
        <end position="159"/>
    </location>
</feature>
<dbReference type="AlphaFoldDB" id="A0A9W5W8G6"/>